<dbReference type="KEGG" id="gpi:GPICK_01360"/>
<name>A0A0B5BCA5_9BACT</name>
<accession>A0A0B5BCA5</accession>
<dbReference type="EMBL" id="CP009788">
    <property type="protein sequence ID" value="AJE02200.1"/>
    <property type="molecule type" value="Genomic_DNA"/>
</dbReference>
<protein>
    <submittedName>
        <fullName evidence="2">Ribonuclease Z</fullName>
    </submittedName>
</protein>
<dbReference type="AlphaFoldDB" id="A0A0B5BCA5"/>
<feature type="domain" description="Metallo-beta-lactamase" evidence="1">
    <location>
        <begin position="35"/>
        <end position="131"/>
    </location>
</feature>
<dbReference type="RefSeq" id="WP_039739855.1">
    <property type="nucleotide sequence ID" value="NZ_CP009788.1"/>
</dbReference>
<evidence type="ECO:0000313" key="3">
    <source>
        <dbReference type="Proteomes" id="UP000057609"/>
    </source>
</evidence>
<dbReference type="InterPro" id="IPR036866">
    <property type="entry name" value="RibonucZ/Hydroxyglut_hydro"/>
</dbReference>
<sequence length="364" mass="41089">MKKRLPFRYLEPTFCAGLLDDPLLLVNVRPLGRAILFDCGQLHHLAKRVLKSLDAVFVSHAHMDHFMGFDTLVRHIHVSPRTVELFGPPDLARKVEAKLAGYDWNLTEPYWCTFRVHEVHPGRILSFTFPGSEGFPRHPAGERERHGAEIWRNDFLTVAAELCDHNAIPTLVFRIFERPGFWIDGDKMAAAGLVAGEWLRELKQRFYRGELDGKEIAAPLRAATGEVAWRSFEGRGLFEAIRRDQEQASIGYLTDIGANGGNLATVRRLLDRVTLLACECSFLAADVAKARNSHHLCTTDVSLLARELRPAHLLPMHLSKSYNTKGHLLYEELALPPETRLIRLPEHLTPRPLLPAEFPRLGGA</sequence>
<evidence type="ECO:0000259" key="1">
    <source>
        <dbReference type="Pfam" id="PF12706"/>
    </source>
</evidence>
<dbReference type="HOGENOM" id="CLU_823444_0_0_7"/>
<dbReference type="STRING" id="345632.GPICK_01360"/>
<dbReference type="InterPro" id="IPR001279">
    <property type="entry name" value="Metallo-B-lactamas"/>
</dbReference>
<dbReference type="Pfam" id="PF12706">
    <property type="entry name" value="Lactamase_B_2"/>
    <property type="match status" value="1"/>
</dbReference>
<dbReference type="PANTHER" id="PTHR46018:SF7">
    <property type="entry name" value="RIBONUCLEASE Z"/>
    <property type="match status" value="1"/>
</dbReference>
<organism evidence="2 3">
    <name type="scientific">Geobacter pickeringii</name>
    <dbReference type="NCBI Taxonomy" id="345632"/>
    <lineage>
        <taxon>Bacteria</taxon>
        <taxon>Pseudomonadati</taxon>
        <taxon>Thermodesulfobacteriota</taxon>
        <taxon>Desulfuromonadia</taxon>
        <taxon>Geobacterales</taxon>
        <taxon>Geobacteraceae</taxon>
        <taxon>Geobacter</taxon>
    </lineage>
</organism>
<reference evidence="2 3" key="1">
    <citation type="journal article" date="2015" name="Genome Announc.">
        <title>Complete Genome of Geobacter pickeringii G13T, a Metal-Reducing Isolate from Sedimentary Kaolin Deposits.</title>
        <authorList>
            <person name="Badalamenti J.P."/>
            <person name="Bond D.R."/>
        </authorList>
    </citation>
    <scope>NUCLEOTIDE SEQUENCE [LARGE SCALE GENOMIC DNA]</scope>
    <source>
        <strain evidence="2 3">G13</strain>
    </source>
</reference>
<gene>
    <name evidence="2" type="ORF">GPICK_01360</name>
</gene>
<dbReference type="SUPFAM" id="SSF56281">
    <property type="entry name" value="Metallo-hydrolase/oxidoreductase"/>
    <property type="match status" value="1"/>
</dbReference>
<dbReference type="NCBIfam" id="NF002558">
    <property type="entry name" value="PRK02126.1"/>
    <property type="match status" value="1"/>
</dbReference>
<keyword evidence="3" id="KW-1185">Reference proteome</keyword>
<dbReference type="GO" id="GO:0042781">
    <property type="term" value="F:3'-tRNA processing endoribonuclease activity"/>
    <property type="evidence" value="ECO:0007669"/>
    <property type="project" value="TreeGrafter"/>
</dbReference>
<dbReference type="PANTHER" id="PTHR46018">
    <property type="entry name" value="ZINC PHOSPHODIESTERASE ELAC PROTEIN 1"/>
    <property type="match status" value="1"/>
</dbReference>
<evidence type="ECO:0000313" key="2">
    <source>
        <dbReference type="EMBL" id="AJE02200.1"/>
    </source>
</evidence>
<dbReference type="Gene3D" id="3.60.15.10">
    <property type="entry name" value="Ribonuclease Z/Hydroxyacylglutathione hydrolase-like"/>
    <property type="match status" value="1"/>
</dbReference>
<dbReference type="Proteomes" id="UP000057609">
    <property type="component" value="Chromosome"/>
</dbReference>
<dbReference type="OrthoDB" id="9800940at2"/>
<proteinExistence type="predicted"/>